<gene>
    <name evidence="9" type="primary">LOC106156069</name>
</gene>
<evidence type="ECO:0000259" key="6">
    <source>
        <dbReference type="PROSITE" id="PS50023"/>
    </source>
</evidence>
<dbReference type="PROSITE" id="PS50023">
    <property type="entry name" value="LIM_DOMAIN_2"/>
    <property type="match status" value="1"/>
</dbReference>
<dbReference type="GO" id="GO:0007165">
    <property type="term" value="P:signal transduction"/>
    <property type="evidence" value="ECO:0007669"/>
    <property type="project" value="InterPro"/>
</dbReference>
<dbReference type="Gene3D" id="2.10.110.10">
    <property type="entry name" value="Cysteine Rich Protein"/>
    <property type="match status" value="1"/>
</dbReference>
<dbReference type="FunFam" id="2.10.110.10:FF:000104">
    <property type="entry name" value="Ras association domain-containing protein 2"/>
    <property type="match status" value="1"/>
</dbReference>
<dbReference type="GeneID" id="106156069"/>
<dbReference type="PROSITE" id="PS00478">
    <property type="entry name" value="LIM_DOMAIN_1"/>
    <property type="match status" value="1"/>
</dbReference>
<feature type="domain" description="Ras-associating" evidence="7">
    <location>
        <begin position="256"/>
        <end position="338"/>
    </location>
</feature>
<organism evidence="8 9">
    <name type="scientific">Lingula anatina</name>
    <name type="common">Brachiopod</name>
    <name type="synonym">Lingula unguis</name>
    <dbReference type="NCBI Taxonomy" id="7574"/>
    <lineage>
        <taxon>Eukaryota</taxon>
        <taxon>Metazoa</taxon>
        <taxon>Spiralia</taxon>
        <taxon>Lophotrochozoa</taxon>
        <taxon>Brachiopoda</taxon>
        <taxon>Linguliformea</taxon>
        <taxon>Lingulata</taxon>
        <taxon>Lingulida</taxon>
        <taxon>Linguloidea</taxon>
        <taxon>Lingulidae</taxon>
        <taxon>Lingula</taxon>
    </lineage>
</organism>
<dbReference type="InterPro" id="IPR013087">
    <property type="entry name" value="Znf_C2H2_type"/>
</dbReference>
<evidence type="ECO:0000256" key="5">
    <source>
        <dbReference type="SAM" id="MobiDB-lite"/>
    </source>
</evidence>
<keyword evidence="8" id="KW-1185">Reference proteome</keyword>
<evidence type="ECO:0000313" key="9">
    <source>
        <dbReference type="RefSeq" id="XP_013386628.1"/>
    </source>
</evidence>
<reference evidence="9" key="1">
    <citation type="submission" date="2025-08" db="UniProtKB">
        <authorList>
            <consortium name="RefSeq"/>
        </authorList>
    </citation>
    <scope>IDENTIFICATION</scope>
    <source>
        <tissue evidence="9">Gonads</tissue>
    </source>
</reference>
<evidence type="ECO:0000259" key="7">
    <source>
        <dbReference type="PROSITE" id="PS50200"/>
    </source>
</evidence>
<dbReference type="InParanoid" id="A0A1S3HKK2"/>
<dbReference type="SUPFAM" id="SSF54236">
    <property type="entry name" value="Ubiquitin-like"/>
    <property type="match status" value="1"/>
</dbReference>
<evidence type="ECO:0000256" key="1">
    <source>
        <dbReference type="ARBA" id="ARBA00022723"/>
    </source>
</evidence>
<dbReference type="SUPFAM" id="SSF57716">
    <property type="entry name" value="Glucocorticoid receptor-like (DNA-binding domain)"/>
    <property type="match status" value="2"/>
</dbReference>
<dbReference type="Proteomes" id="UP000085678">
    <property type="component" value="Unplaced"/>
</dbReference>
<proteinExistence type="predicted"/>
<dbReference type="RefSeq" id="XP_013386628.1">
    <property type="nucleotide sequence ID" value="XM_013531174.1"/>
</dbReference>
<dbReference type="InterPro" id="IPR001781">
    <property type="entry name" value="Znf_LIM"/>
</dbReference>
<dbReference type="OrthoDB" id="9976881at2759"/>
<dbReference type="OMA" id="DSRPNKW"/>
<name>A0A1S3HKK2_LINAN</name>
<dbReference type="STRING" id="7574.A0A1S3HKK2"/>
<dbReference type="KEGG" id="lak:106156069"/>
<dbReference type="CDD" id="cd21886">
    <property type="entry name" value="SARAH_RASSF2-like"/>
    <property type="match status" value="1"/>
</dbReference>
<keyword evidence="2 4" id="KW-0862">Zinc</keyword>
<dbReference type="PROSITE" id="PS50200">
    <property type="entry name" value="RA"/>
    <property type="match status" value="1"/>
</dbReference>
<protein>
    <submittedName>
        <fullName evidence="9">Ras association domain-containing protein 2 isoform X1</fullName>
    </submittedName>
</protein>
<keyword evidence="3 4" id="KW-0440">LIM domain</keyword>
<feature type="region of interest" description="Disordered" evidence="5">
    <location>
        <begin position="167"/>
        <end position="193"/>
    </location>
</feature>
<dbReference type="CDD" id="cd09401">
    <property type="entry name" value="LIM_TLP_like"/>
    <property type="match status" value="1"/>
</dbReference>
<dbReference type="Pfam" id="PF00412">
    <property type="entry name" value="LIM"/>
    <property type="match status" value="1"/>
</dbReference>
<evidence type="ECO:0000313" key="8">
    <source>
        <dbReference type="Proteomes" id="UP000085678"/>
    </source>
</evidence>
<dbReference type="GO" id="GO:0046872">
    <property type="term" value="F:metal ion binding"/>
    <property type="evidence" value="ECO:0007669"/>
    <property type="project" value="UniProtKB-KW"/>
</dbReference>
<evidence type="ECO:0000256" key="4">
    <source>
        <dbReference type="PROSITE-ProRule" id="PRU00125"/>
    </source>
</evidence>
<dbReference type="PANTHER" id="PTHR22738">
    <property type="entry name" value="RASSF"/>
    <property type="match status" value="1"/>
</dbReference>
<dbReference type="InterPro" id="IPR033614">
    <property type="entry name" value="RASSF1-6"/>
</dbReference>
<accession>A0A1S3HKK2</accession>
<feature type="domain" description="LIM zinc-binding" evidence="6">
    <location>
        <begin position="2"/>
        <end position="63"/>
    </location>
</feature>
<dbReference type="InterPro" id="IPR029071">
    <property type="entry name" value="Ubiquitin-like_domsf"/>
</dbReference>
<dbReference type="SMART" id="SM00132">
    <property type="entry name" value="LIM"/>
    <property type="match status" value="1"/>
</dbReference>
<dbReference type="CDD" id="cd01784">
    <property type="entry name" value="RA_RASSF2_like"/>
    <property type="match status" value="1"/>
</dbReference>
<evidence type="ECO:0000256" key="3">
    <source>
        <dbReference type="ARBA" id="ARBA00023038"/>
    </source>
</evidence>
<dbReference type="InterPro" id="IPR000159">
    <property type="entry name" value="RA_dom"/>
</dbReference>
<dbReference type="Gene3D" id="3.10.20.90">
    <property type="entry name" value="Phosphatidylinositol 3-kinase Catalytic Subunit, Chain A, domain 1"/>
    <property type="match status" value="1"/>
</dbReference>
<dbReference type="AlphaFoldDB" id="A0A1S3HKK2"/>
<evidence type="ECO:0000256" key="2">
    <source>
        <dbReference type="ARBA" id="ARBA00022833"/>
    </source>
</evidence>
<sequence length="396" mass="45307">MSTCLKCGKPVYFAERERSLGKDWHPQCLRCQECGKVLNPGQHAEHHGLPYCHIPCYSALFGPETFGHGTSVESHRNFGKKEGRMGDQETQRLLAKLAEYNRHHEGKKRHLNSKMVNDRLVIEGLLQVYWGVKKPIQFKKGEAVMVRKKNHLADIINGFAEAGRSTEVDSRTLPAGGISSQETPASRPIQRERRGSLDDIDTGALAAAETVVKRGRKNKREIKKYNTIAYRGETATKKLKKRYTINGHFYNPKTSVFTPTHGTVTAVRVSSLLPVHDVIKLLLEKFKVENSPEEFALYIVKDNGETRKLEEADSPLITRVELGPDEDHIKLFIMEDSSQVITHEVAQYLNLPETVLLGIYKKFQEEEEKEVQRIKNWYVNYREALKRSMIDYQTYL</sequence>
<keyword evidence="1 4" id="KW-0479">Metal-binding</keyword>
<dbReference type="FunCoup" id="A0A1S3HKK2">
    <property type="interactions" value="695"/>
</dbReference>
<dbReference type="PROSITE" id="PS00028">
    <property type="entry name" value="ZINC_FINGER_C2H2_1"/>
    <property type="match status" value="1"/>
</dbReference>
<dbReference type="Pfam" id="PF00788">
    <property type="entry name" value="RA"/>
    <property type="match status" value="1"/>
</dbReference>
<dbReference type="PANTHER" id="PTHR22738:SF15">
    <property type="entry name" value="LD40758P"/>
    <property type="match status" value="1"/>
</dbReference>
<dbReference type="SMART" id="SM00314">
    <property type="entry name" value="RA"/>
    <property type="match status" value="1"/>
</dbReference>